<feature type="chain" id="PRO_5047100049" description="DUF995 domain-containing protein" evidence="1">
    <location>
        <begin position="25"/>
        <end position="176"/>
    </location>
</feature>
<organism evidence="2 3">
    <name type="scientific">Pararhizobium capsulatum DSM 1112</name>
    <dbReference type="NCBI Taxonomy" id="1121113"/>
    <lineage>
        <taxon>Bacteria</taxon>
        <taxon>Pseudomonadati</taxon>
        <taxon>Pseudomonadota</taxon>
        <taxon>Alphaproteobacteria</taxon>
        <taxon>Hyphomicrobiales</taxon>
        <taxon>Rhizobiaceae</taxon>
        <taxon>Rhizobium/Agrobacterium group</taxon>
        <taxon>Pararhizobium</taxon>
    </lineage>
</organism>
<keyword evidence="1" id="KW-0732">Signal</keyword>
<accession>A0ABU0BYQ8</accession>
<keyword evidence="3" id="KW-1185">Reference proteome</keyword>
<feature type="signal peptide" evidence="1">
    <location>
        <begin position="1"/>
        <end position="24"/>
    </location>
</feature>
<evidence type="ECO:0000313" key="2">
    <source>
        <dbReference type="EMBL" id="MDQ0323389.1"/>
    </source>
</evidence>
<evidence type="ECO:0000313" key="3">
    <source>
        <dbReference type="Proteomes" id="UP001230207"/>
    </source>
</evidence>
<evidence type="ECO:0008006" key="4">
    <source>
        <dbReference type="Google" id="ProtNLM"/>
    </source>
</evidence>
<sequence length="176" mass="19596">MNRIRMLFLFAAIAGTMSVTVAEAATPRKAATSTKIAAPPAMSNPLSSDEVYKLYANRSWIWKTGAGYFAVKMRGFTAWTGDKGGSYGVGHWFVTAAGKLCFQATWYANSGKAPALTCFSHRRKGNVVFQKREPDGEWYAFKTVPAKPSDEYNKIKRGDYVTSRYNHMRKKLASAR</sequence>
<name>A0ABU0BYQ8_9HYPH</name>
<gene>
    <name evidence="2" type="ORF">QO002_005595</name>
</gene>
<dbReference type="EMBL" id="JAUSVF010000003">
    <property type="protein sequence ID" value="MDQ0323389.1"/>
    <property type="molecule type" value="Genomic_DNA"/>
</dbReference>
<evidence type="ECO:0000256" key="1">
    <source>
        <dbReference type="SAM" id="SignalP"/>
    </source>
</evidence>
<dbReference type="Proteomes" id="UP001230207">
    <property type="component" value="Unassembled WGS sequence"/>
</dbReference>
<reference evidence="2 3" key="1">
    <citation type="submission" date="2023-07" db="EMBL/GenBank/DDBJ databases">
        <title>Genomic Encyclopedia of Type Strains, Phase IV (KMG-IV): sequencing the most valuable type-strain genomes for metagenomic binning, comparative biology and taxonomic classification.</title>
        <authorList>
            <person name="Goeker M."/>
        </authorList>
    </citation>
    <scope>NUCLEOTIDE SEQUENCE [LARGE SCALE GENOMIC DNA]</scope>
    <source>
        <strain evidence="2 3">DSM 1112</strain>
    </source>
</reference>
<dbReference type="Pfam" id="PF06191">
    <property type="entry name" value="DUF995"/>
    <property type="match status" value="1"/>
</dbReference>
<proteinExistence type="predicted"/>
<dbReference type="InterPro" id="IPR009337">
    <property type="entry name" value="DUF995"/>
</dbReference>
<protein>
    <recommendedName>
        <fullName evidence="4">DUF995 domain-containing protein</fullName>
    </recommendedName>
</protein>
<comment type="caution">
    <text evidence="2">The sequence shown here is derived from an EMBL/GenBank/DDBJ whole genome shotgun (WGS) entry which is preliminary data.</text>
</comment>
<dbReference type="RefSeq" id="WP_307235906.1">
    <property type="nucleotide sequence ID" value="NZ_JAUSVF010000003.1"/>
</dbReference>